<dbReference type="Pfam" id="PF12832">
    <property type="entry name" value="MFS_1_like"/>
    <property type="match status" value="1"/>
</dbReference>
<dbReference type="Proteomes" id="UP000267535">
    <property type="component" value="Unassembled WGS sequence"/>
</dbReference>
<dbReference type="EMBL" id="RQXV01000010">
    <property type="protein sequence ID" value="RRC97761.1"/>
    <property type="molecule type" value="Genomic_DNA"/>
</dbReference>
<evidence type="ECO:0000256" key="4">
    <source>
        <dbReference type="ARBA" id="ARBA00022519"/>
    </source>
</evidence>
<organism evidence="10 11">
    <name type="scientific">Amphritea balenae</name>
    <dbReference type="NCBI Taxonomy" id="452629"/>
    <lineage>
        <taxon>Bacteria</taxon>
        <taxon>Pseudomonadati</taxon>
        <taxon>Pseudomonadota</taxon>
        <taxon>Gammaproteobacteria</taxon>
        <taxon>Oceanospirillales</taxon>
        <taxon>Oceanospirillaceae</taxon>
        <taxon>Amphritea</taxon>
    </lineage>
</organism>
<feature type="transmembrane region" description="Helical" evidence="8">
    <location>
        <begin position="41"/>
        <end position="60"/>
    </location>
</feature>
<dbReference type="GO" id="GO:0005886">
    <property type="term" value="C:plasma membrane"/>
    <property type="evidence" value="ECO:0007669"/>
    <property type="project" value="UniProtKB-SubCell"/>
</dbReference>
<evidence type="ECO:0000256" key="5">
    <source>
        <dbReference type="ARBA" id="ARBA00022692"/>
    </source>
</evidence>
<dbReference type="PANTHER" id="PTHR23522:SF10">
    <property type="entry name" value="3-PHENYLPROPIONIC ACID TRANSPORTER-RELATED"/>
    <property type="match status" value="1"/>
</dbReference>
<keyword evidence="2" id="KW-0813">Transport</keyword>
<feature type="transmembrane region" description="Helical" evidence="8">
    <location>
        <begin position="72"/>
        <end position="89"/>
    </location>
</feature>
<feature type="transmembrane region" description="Helical" evidence="8">
    <location>
        <begin position="265"/>
        <end position="283"/>
    </location>
</feature>
<evidence type="ECO:0000256" key="7">
    <source>
        <dbReference type="ARBA" id="ARBA00023136"/>
    </source>
</evidence>
<keyword evidence="4" id="KW-0997">Cell inner membrane</keyword>
<evidence type="ECO:0000256" key="8">
    <source>
        <dbReference type="SAM" id="Phobius"/>
    </source>
</evidence>
<protein>
    <submittedName>
        <fullName evidence="10">MFS transporter</fullName>
    </submittedName>
</protein>
<name>A0A3P1SKE6_9GAMM</name>
<dbReference type="InterPro" id="IPR026032">
    <property type="entry name" value="HcaT-like"/>
</dbReference>
<evidence type="ECO:0000256" key="1">
    <source>
        <dbReference type="ARBA" id="ARBA00004429"/>
    </source>
</evidence>
<proteinExistence type="predicted"/>
<dbReference type="SUPFAM" id="SSF103473">
    <property type="entry name" value="MFS general substrate transporter"/>
    <property type="match status" value="1"/>
</dbReference>
<dbReference type="InterPro" id="IPR036259">
    <property type="entry name" value="MFS_trans_sf"/>
</dbReference>
<dbReference type="PIRSF" id="PIRSF004925">
    <property type="entry name" value="HcaT"/>
    <property type="match status" value="1"/>
</dbReference>
<feature type="transmembrane region" description="Helical" evidence="8">
    <location>
        <begin position="132"/>
        <end position="152"/>
    </location>
</feature>
<feature type="transmembrane region" description="Helical" evidence="8">
    <location>
        <begin position="95"/>
        <end position="111"/>
    </location>
</feature>
<dbReference type="GO" id="GO:0030395">
    <property type="term" value="F:lactose binding"/>
    <property type="evidence" value="ECO:0007669"/>
    <property type="project" value="TreeGrafter"/>
</dbReference>
<feature type="transmembrane region" description="Helical" evidence="8">
    <location>
        <begin position="328"/>
        <end position="348"/>
    </location>
</feature>
<keyword evidence="6 8" id="KW-1133">Transmembrane helix</keyword>
<keyword evidence="3" id="KW-1003">Cell membrane</keyword>
<evidence type="ECO:0000313" key="10">
    <source>
        <dbReference type="EMBL" id="RRC97761.1"/>
    </source>
</evidence>
<dbReference type="Gene3D" id="1.20.1250.20">
    <property type="entry name" value="MFS general substrate transporter like domains"/>
    <property type="match status" value="2"/>
</dbReference>
<feature type="transmembrane region" description="Helical" evidence="8">
    <location>
        <begin position="295"/>
        <end position="316"/>
    </location>
</feature>
<feature type="domain" description="Major facilitator superfamily (MFS) profile" evidence="9">
    <location>
        <begin position="141"/>
        <end position="385"/>
    </location>
</feature>
<comment type="caution">
    <text evidence="10">The sequence shown here is derived from an EMBL/GenBank/DDBJ whole genome shotgun (WGS) entry which is preliminary data.</text>
</comment>
<gene>
    <name evidence="10" type="ORF">EHS89_16420</name>
</gene>
<accession>A0A3P1SKE6</accession>
<dbReference type="GO" id="GO:0015528">
    <property type="term" value="F:lactose:proton symporter activity"/>
    <property type="evidence" value="ECO:0007669"/>
    <property type="project" value="TreeGrafter"/>
</dbReference>
<sequence length="385" mass="43009">MNLNTYTRLSGFYFFYFSLLGALVPYWSLYLKSFGFNAETIGMLMAILMASRIIAPNIWGWLADRTGQRLRIVRYGSFITCLIFILIFWQEDALGIALVMAGFSFFWNAVLPQFEVLTLSHLGARSELYSRIRLWGSIGFIIAVLAIGWLLDLVDIRWLPWMMLGLMVMIWLASLCVTGKPVDRSSDESGFIQQLLRPQVIAFFVICLLIQLSHGPYYTFYSVLMDSLGYSRVEIGLLWAIGVIAEVIIFIYMHHIIGRFGLRRVMIISLLLCVLRWMLIGLVPENQPLMLFAQTLHAVSFGALHAVGIALVHHYFSPANHGQGQAMFSSFGFGLGGALGALGSGLLWDSFGATATFLLAAVAVFIAALCATIWIKPENCAVSNR</sequence>
<dbReference type="PROSITE" id="PS50850">
    <property type="entry name" value="MFS"/>
    <property type="match status" value="1"/>
</dbReference>
<evidence type="ECO:0000313" key="11">
    <source>
        <dbReference type="Proteomes" id="UP000267535"/>
    </source>
</evidence>
<dbReference type="InterPro" id="IPR024989">
    <property type="entry name" value="MFS_assoc_dom"/>
</dbReference>
<keyword evidence="5 8" id="KW-0812">Transmembrane</keyword>
<dbReference type="PANTHER" id="PTHR23522">
    <property type="entry name" value="BLL5896 PROTEIN"/>
    <property type="match status" value="1"/>
</dbReference>
<evidence type="ECO:0000259" key="9">
    <source>
        <dbReference type="PROSITE" id="PS50850"/>
    </source>
</evidence>
<evidence type="ECO:0000256" key="6">
    <source>
        <dbReference type="ARBA" id="ARBA00022989"/>
    </source>
</evidence>
<dbReference type="OrthoDB" id="9150135at2"/>
<feature type="transmembrane region" description="Helical" evidence="8">
    <location>
        <begin position="12"/>
        <end position="29"/>
    </location>
</feature>
<dbReference type="AlphaFoldDB" id="A0A3P1SKE6"/>
<keyword evidence="11" id="KW-1185">Reference proteome</keyword>
<feature type="transmembrane region" description="Helical" evidence="8">
    <location>
        <begin position="200"/>
        <end position="221"/>
    </location>
</feature>
<feature type="transmembrane region" description="Helical" evidence="8">
    <location>
        <begin position="158"/>
        <end position="179"/>
    </location>
</feature>
<keyword evidence="7 8" id="KW-0472">Membrane</keyword>
<evidence type="ECO:0000256" key="2">
    <source>
        <dbReference type="ARBA" id="ARBA00022448"/>
    </source>
</evidence>
<dbReference type="RefSeq" id="WP_124927257.1">
    <property type="nucleotide sequence ID" value="NZ_BMOH01000008.1"/>
</dbReference>
<dbReference type="InterPro" id="IPR020846">
    <property type="entry name" value="MFS_dom"/>
</dbReference>
<evidence type="ECO:0000256" key="3">
    <source>
        <dbReference type="ARBA" id="ARBA00022475"/>
    </source>
</evidence>
<comment type="subcellular location">
    <subcellularLocation>
        <location evidence="1">Cell inner membrane</location>
        <topology evidence="1">Multi-pass membrane protein</topology>
    </subcellularLocation>
</comment>
<dbReference type="NCBIfam" id="NF037955">
    <property type="entry name" value="mfs"/>
    <property type="match status" value="1"/>
</dbReference>
<reference evidence="10 11" key="1">
    <citation type="submission" date="2018-11" db="EMBL/GenBank/DDBJ databases">
        <title>The draft genome sequence of Amphritea balenae JAMM 1525T.</title>
        <authorList>
            <person name="Fang Z."/>
            <person name="Zhang Y."/>
            <person name="Han X."/>
        </authorList>
    </citation>
    <scope>NUCLEOTIDE SEQUENCE [LARGE SCALE GENOMIC DNA]</scope>
    <source>
        <strain evidence="10 11">JAMM 1525</strain>
    </source>
</reference>
<feature type="transmembrane region" description="Helical" evidence="8">
    <location>
        <begin position="354"/>
        <end position="375"/>
    </location>
</feature>
<feature type="transmembrane region" description="Helical" evidence="8">
    <location>
        <begin position="233"/>
        <end position="253"/>
    </location>
</feature>
<dbReference type="CDD" id="cd17335">
    <property type="entry name" value="MFS_MFSD6"/>
    <property type="match status" value="1"/>
</dbReference>